<sequence length="156" mass="18524">MDKRWFTDENTLSLLIWLRLVRFYQRSNQLSNDYLEQYGITVNQFDTLAQILVHEPITQMELAEHMMITRGGVSHMLSRLEQQGFISRKQDWKVKYISLTDKGRTLIEKIMPLQSDFQASMISDALNDQEQQQLHEMMKKIHKHSLKKTIPQAEEE</sequence>
<dbReference type="Gene3D" id="1.10.10.10">
    <property type="entry name" value="Winged helix-like DNA-binding domain superfamily/Winged helix DNA-binding domain"/>
    <property type="match status" value="1"/>
</dbReference>
<dbReference type="Pfam" id="PF01047">
    <property type="entry name" value="MarR"/>
    <property type="match status" value="1"/>
</dbReference>
<keyword evidence="1" id="KW-0805">Transcription regulation</keyword>
<dbReference type="SMART" id="SM00347">
    <property type="entry name" value="HTH_MARR"/>
    <property type="match status" value="1"/>
</dbReference>
<dbReference type="EMBL" id="RHLK01000004">
    <property type="protein sequence ID" value="MVO99807.1"/>
    <property type="molecule type" value="Genomic_DNA"/>
</dbReference>
<dbReference type="AlphaFoldDB" id="A0A7X3FHP6"/>
<dbReference type="PROSITE" id="PS50995">
    <property type="entry name" value="HTH_MARR_2"/>
    <property type="match status" value="1"/>
</dbReference>
<dbReference type="PRINTS" id="PR00598">
    <property type="entry name" value="HTHMARR"/>
</dbReference>
<dbReference type="PANTHER" id="PTHR42756">
    <property type="entry name" value="TRANSCRIPTIONAL REGULATOR, MARR"/>
    <property type="match status" value="1"/>
</dbReference>
<feature type="domain" description="HTH marR-type" evidence="4">
    <location>
        <begin position="1"/>
        <end position="143"/>
    </location>
</feature>
<reference evidence="5 6" key="1">
    <citation type="journal article" date="2019" name="Microorganisms">
        <title>Paenibacillus lutrae sp. nov., A Chitinolytic Species Isolated from A River Otter in Castril Natural Park, Granada, Spain.</title>
        <authorList>
            <person name="Rodriguez M."/>
            <person name="Reina J.C."/>
            <person name="Bejar V."/>
            <person name="Llamas I."/>
        </authorList>
    </citation>
    <scope>NUCLEOTIDE SEQUENCE [LARGE SCALE GENOMIC DNA]</scope>
    <source>
        <strain evidence="5 6">N10</strain>
    </source>
</reference>
<dbReference type="PANTHER" id="PTHR42756:SF1">
    <property type="entry name" value="TRANSCRIPTIONAL REPRESSOR OF EMRAB OPERON"/>
    <property type="match status" value="1"/>
</dbReference>
<dbReference type="InterPro" id="IPR036390">
    <property type="entry name" value="WH_DNA-bd_sf"/>
</dbReference>
<protein>
    <submittedName>
        <fullName evidence="5">MarR family transcriptional regulator</fullName>
    </submittedName>
</protein>
<evidence type="ECO:0000256" key="2">
    <source>
        <dbReference type="ARBA" id="ARBA00023125"/>
    </source>
</evidence>
<keyword evidence="2" id="KW-0238">DNA-binding</keyword>
<dbReference type="InterPro" id="IPR036388">
    <property type="entry name" value="WH-like_DNA-bd_sf"/>
</dbReference>
<dbReference type="RefSeq" id="WP_166541926.1">
    <property type="nucleotide sequence ID" value="NZ_RHLK01000004.1"/>
</dbReference>
<evidence type="ECO:0000313" key="6">
    <source>
        <dbReference type="Proteomes" id="UP000490800"/>
    </source>
</evidence>
<accession>A0A7X3FHP6</accession>
<dbReference type="Proteomes" id="UP000490800">
    <property type="component" value="Unassembled WGS sequence"/>
</dbReference>
<comment type="caution">
    <text evidence="5">The sequence shown here is derived from an EMBL/GenBank/DDBJ whole genome shotgun (WGS) entry which is preliminary data.</text>
</comment>
<dbReference type="CDD" id="cd00090">
    <property type="entry name" value="HTH_ARSR"/>
    <property type="match status" value="1"/>
</dbReference>
<dbReference type="GO" id="GO:0003700">
    <property type="term" value="F:DNA-binding transcription factor activity"/>
    <property type="evidence" value="ECO:0007669"/>
    <property type="project" value="InterPro"/>
</dbReference>
<evidence type="ECO:0000313" key="5">
    <source>
        <dbReference type="EMBL" id="MVO99807.1"/>
    </source>
</evidence>
<dbReference type="InterPro" id="IPR000835">
    <property type="entry name" value="HTH_MarR-typ"/>
</dbReference>
<gene>
    <name evidence="5" type="ORF">EDM21_09725</name>
</gene>
<dbReference type="GO" id="GO:0003677">
    <property type="term" value="F:DNA binding"/>
    <property type="evidence" value="ECO:0007669"/>
    <property type="project" value="UniProtKB-KW"/>
</dbReference>
<evidence type="ECO:0000256" key="3">
    <source>
        <dbReference type="ARBA" id="ARBA00023163"/>
    </source>
</evidence>
<dbReference type="InterPro" id="IPR011991">
    <property type="entry name" value="ArsR-like_HTH"/>
</dbReference>
<evidence type="ECO:0000256" key="1">
    <source>
        <dbReference type="ARBA" id="ARBA00023015"/>
    </source>
</evidence>
<name>A0A7X3FHP6_9BACL</name>
<proteinExistence type="predicted"/>
<evidence type="ECO:0000259" key="4">
    <source>
        <dbReference type="PROSITE" id="PS50995"/>
    </source>
</evidence>
<keyword evidence="3" id="KW-0804">Transcription</keyword>
<dbReference type="SUPFAM" id="SSF46785">
    <property type="entry name" value="Winged helix' DNA-binding domain"/>
    <property type="match status" value="1"/>
</dbReference>
<keyword evidence="6" id="KW-1185">Reference proteome</keyword>
<organism evidence="5 6">
    <name type="scientific">Paenibacillus lutrae</name>
    <dbReference type="NCBI Taxonomy" id="2078573"/>
    <lineage>
        <taxon>Bacteria</taxon>
        <taxon>Bacillati</taxon>
        <taxon>Bacillota</taxon>
        <taxon>Bacilli</taxon>
        <taxon>Bacillales</taxon>
        <taxon>Paenibacillaceae</taxon>
        <taxon>Paenibacillus</taxon>
    </lineage>
</organism>